<dbReference type="InterPro" id="IPR027417">
    <property type="entry name" value="P-loop_NTPase"/>
</dbReference>
<dbReference type="AlphaFoldDB" id="A0A9X3WI31"/>
<gene>
    <name evidence="1" type="ORF">NC661_03130</name>
</gene>
<dbReference type="Gene3D" id="3.40.50.300">
    <property type="entry name" value="P-loop containing nucleotide triphosphate hydrolases"/>
    <property type="match status" value="1"/>
</dbReference>
<protein>
    <recommendedName>
        <fullName evidence="3">Helicase ATP-binding domain-containing protein</fullName>
    </recommendedName>
</protein>
<dbReference type="RefSeq" id="WP_259869942.1">
    <property type="nucleotide sequence ID" value="NZ_JAMQJZ010000002.1"/>
</dbReference>
<proteinExistence type="predicted"/>
<name>A0A9X3WI31_9BACI</name>
<organism evidence="1 2">
    <name type="scientific">Aquibacillus koreensis</name>
    <dbReference type="NCBI Taxonomy" id="279446"/>
    <lineage>
        <taxon>Bacteria</taxon>
        <taxon>Bacillati</taxon>
        <taxon>Bacillota</taxon>
        <taxon>Bacilli</taxon>
        <taxon>Bacillales</taxon>
        <taxon>Bacillaceae</taxon>
        <taxon>Aquibacillus</taxon>
    </lineage>
</organism>
<dbReference type="EMBL" id="JAMQJZ010000002">
    <property type="protein sequence ID" value="MDC3419353.1"/>
    <property type="molecule type" value="Genomic_DNA"/>
</dbReference>
<dbReference type="Proteomes" id="UP001145072">
    <property type="component" value="Unassembled WGS sequence"/>
</dbReference>
<evidence type="ECO:0000313" key="1">
    <source>
        <dbReference type="EMBL" id="MDC3419353.1"/>
    </source>
</evidence>
<accession>A0A9X3WI31</accession>
<evidence type="ECO:0008006" key="3">
    <source>
        <dbReference type="Google" id="ProtNLM"/>
    </source>
</evidence>
<evidence type="ECO:0000313" key="2">
    <source>
        <dbReference type="Proteomes" id="UP001145072"/>
    </source>
</evidence>
<keyword evidence="2" id="KW-1185">Reference proteome</keyword>
<comment type="caution">
    <text evidence="1">The sequence shown here is derived from an EMBL/GenBank/DDBJ whole genome shotgun (WGS) entry which is preliminary data.</text>
</comment>
<sequence>MVKEKNILEEKISVCLDQVGFNKKPKKNEVMQISERIASNSVNLSIEELMNSVTVPNARSFTPALFSDGQRLNQSWKSQQVFALDIDSGLRIGEAIKLSAEWKVTPTFIYSTFSHTEEHQKFRIVFILDEEIQDLRVRNVIQTALTTLFPSSDKNANDAARILFGGMKIEFVHRGIVSVPQILDAVVHKIKSGSNATREMKKFCKASGLALHRGYPHYKKAEEKDLPISDNNSLYISKTENRTNTINYYSTRAKNSHYSYYLVFSRDSFQDDKSFTHEHKFFREHEVKLIRNFPFENLKKRCKLYRKGISGDYWLYHHEMFGLMTNLLNIEGGKSKVIDIINSRKDYLNKKEEWSLMMNQIKKMNYTPTRCDTYCPFADECIHSNNMIEQGKLPRGSVQVLQEPQFREVDEVYKKLEEVLEDIMYNKDQGVYVIKAPTGLGKTEAIVNLAQENSFSIAFPTHKLKEEVSQRLNAKSIEHLKVPELPLLEEPFSDKIDHLYNIGAYKTVNKFLRKISNENEEISRFLNDLEKVKSAKEELLLTTHQRSIFTNDNSNSTVIFDEDPIPNLFPISHMKVSDLVFAFTKLQDNEGNKEVIRTLQHMIMNAPYDIVQERSSFLLPSVRELEQTIVEESTISSNVLGFLNCDYFLKKKNNNTDYIYFIQRNQLPSSKKTIILSATINEQISKLVFGEEVKFVDLGFVEPKGSMLQVTSKSFSRYTIKENQQVLQRLAENLMKRYNPNSEVITYKDFFNYEKKEEIYFGNTEGIDDLKGENITVIGTPHLNPIAYLLISVALGYRMGLEESRMEYIPVERNGLRFYFTTYSSDTLLKEVQFYLVESQLLQAIGRARVNRYPAKVLILSNLPVVGAEYISFSQKELIELMK</sequence>
<reference evidence="1" key="1">
    <citation type="submission" date="2022-06" db="EMBL/GenBank/DDBJ databases">
        <title>Aquibacillus sp. a new bacterium isolated from soil saline samples.</title>
        <authorList>
            <person name="Galisteo C."/>
            <person name="De La Haba R."/>
            <person name="Sanchez-Porro C."/>
            <person name="Ventosa A."/>
        </authorList>
    </citation>
    <scope>NUCLEOTIDE SEQUENCE</scope>
    <source>
        <strain evidence="1">JCM 12387</strain>
    </source>
</reference>